<sequence>MKELEYMTPYRLEDLIIKIVQEGYIKDNFCLYTKEYEAIATLELTCYLERYPEVSDDDEEVYPDYVEQNELELFFYGDQFMDVLRSALNQKPSATVDELISALNYYLENDAFITFS</sequence>
<reference evidence="2 6" key="3">
    <citation type="submission" date="2018-05" db="EMBL/GenBank/DDBJ databases">
        <title>Klebsiella quasipneumonaiae provides a window into carbapenemase gene transfer, plasmid rearrangements and nosocomial acquisition from the hospital environment.</title>
        <authorList>
            <person name="Mathers A.J."/>
            <person name="Vegesana K."/>
            <person name="Stoesser N."/>
            <person name="Crook D."/>
            <person name="Vaughan A."/>
            <person name="Barry K."/>
            <person name="Parikh H."/>
            <person name="Sebra R."/>
            <person name="Kotay S."/>
            <person name="Walker A.S."/>
            <person name="Sheppard A.E."/>
        </authorList>
    </citation>
    <scope>NUCLEOTIDE SEQUENCE [LARGE SCALE GENOMIC DNA]</scope>
    <source>
        <strain evidence="2 6">CAV1761</strain>
    </source>
</reference>
<name>A0A2F0Q2W6_SERMA</name>
<evidence type="ECO:0000259" key="1">
    <source>
        <dbReference type="Pfam" id="PF24832"/>
    </source>
</evidence>
<evidence type="ECO:0000313" key="3">
    <source>
        <dbReference type="EMBL" id="OCO90655.1"/>
    </source>
</evidence>
<keyword evidence="7" id="KW-1185">Reference proteome</keyword>
<dbReference type="EMBL" id="LJEX02000011">
    <property type="protein sequence ID" value="OCO90655.1"/>
    <property type="molecule type" value="Genomic_DNA"/>
</dbReference>
<reference evidence="3" key="2">
    <citation type="journal article" date="2017" name="PLoS ONE">
        <title>Genomic and phenotypic characterisation of fluoroquinolone resistance mechanisms in Enterobacteriaceae in Durban, South Africa.</title>
        <authorList>
            <person name="Osei Sekyere J."/>
            <person name="Amoako D.G."/>
        </authorList>
    </citation>
    <scope>NUCLEOTIDE SEQUENCE</scope>
    <source>
        <strain evidence="3">945174350</strain>
    </source>
</reference>
<evidence type="ECO:0000313" key="4">
    <source>
        <dbReference type="EMBL" id="PYA75410.1"/>
    </source>
</evidence>
<dbReference type="EMBL" id="CP029449">
    <property type="protein sequence ID" value="AWL71360.1"/>
    <property type="molecule type" value="Genomic_DNA"/>
</dbReference>
<evidence type="ECO:0000313" key="5">
    <source>
        <dbReference type="Proteomes" id="UP000050489"/>
    </source>
</evidence>
<reference evidence="7" key="4">
    <citation type="submission" date="2018-06" db="EMBL/GenBank/DDBJ databases">
        <title>Serratia marcescens genome sequencing and assembly.</title>
        <authorList>
            <person name="Martins R.C."/>
            <person name="Perdigao-Neto L.V."/>
            <person name="Costa S.F."/>
            <person name="Levin A.S.S."/>
        </authorList>
    </citation>
    <scope>NUCLEOTIDE SEQUENCE [LARGE SCALE GENOMIC DNA]</scope>
    <source>
        <strain evidence="7">1283</strain>
    </source>
</reference>
<dbReference type="Proteomes" id="UP000247823">
    <property type="component" value="Unassembled WGS sequence"/>
</dbReference>
<proteinExistence type="predicted"/>
<feature type="domain" description="DUF7716" evidence="1">
    <location>
        <begin position="30"/>
        <end position="115"/>
    </location>
</feature>
<organism evidence="3 5">
    <name type="scientific">Serratia marcescens</name>
    <dbReference type="NCBI Taxonomy" id="615"/>
    <lineage>
        <taxon>Bacteria</taxon>
        <taxon>Pseudomonadati</taxon>
        <taxon>Pseudomonadota</taxon>
        <taxon>Gammaproteobacteria</taxon>
        <taxon>Enterobacterales</taxon>
        <taxon>Yersiniaceae</taxon>
        <taxon>Serratia</taxon>
    </lineage>
</organism>
<dbReference type="RefSeq" id="WP_038874581.1">
    <property type="nucleotide sequence ID" value="NZ_CABMHU010000016.1"/>
</dbReference>
<evidence type="ECO:0000313" key="2">
    <source>
        <dbReference type="EMBL" id="AWL71360.1"/>
    </source>
</evidence>
<dbReference type="Proteomes" id="UP000050489">
    <property type="component" value="Unassembled WGS sequence"/>
</dbReference>
<reference evidence="5" key="1">
    <citation type="submission" date="2016-04" db="EMBL/GenBank/DDBJ databases">
        <authorList>
            <person name="Osei Sekyere J."/>
            <person name="Sivertsen A."/>
            <person name="Pedersen A.T."/>
            <person name="Sundsfjord A."/>
        </authorList>
    </citation>
    <scope>NUCLEOTIDE SEQUENCE [LARGE SCALE GENOMIC DNA]</scope>
    <source>
        <strain evidence="5">945174350</strain>
    </source>
</reference>
<reference evidence="4 7" key="5">
    <citation type="submission" date="2018-06" db="EMBL/GenBank/DDBJ databases">
        <title>Serratia marcescens genome sequencing and assembly.</title>
        <authorList>
            <person name="Martins R.C.R."/>
            <person name="Perdigao-Neto L.V."/>
            <person name="Costa S.F."/>
            <person name="Levin A.S.S."/>
        </authorList>
    </citation>
    <scope>NUCLEOTIDE SEQUENCE [LARGE SCALE GENOMIC DNA]</scope>
    <source>
        <strain evidence="4 7">1283</strain>
    </source>
</reference>
<protein>
    <recommendedName>
        <fullName evidence="1">DUF7716 domain-containing protein</fullName>
    </recommendedName>
</protein>
<dbReference type="AlphaFoldDB" id="A0A2F0Q2W6"/>
<evidence type="ECO:0000313" key="7">
    <source>
        <dbReference type="Proteomes" id="UP000247823"/>
    </source>
</evidence>
<dbReference type="InterPro" id="IPR056133">
    <property type="entry name" value="DUF7716"/>
</dbReference>
<dbReference type="Proteomes" id="UP000245399">
    <property type="component" value="Chromosome"/>
</dbReference>
<dbReference type="EMBL" id="QJQB01000005">
    <property type="protein sequence ID" value="PYA75410.1"/>
    <property type="molecule type" value="Genomic_DNA"/>
</dbReference>
<accession>A0A2F0Q2W6</accession>
<gene>
    <name evidence="3" type="ORF">AN695_0227140</name>
    <name evidence="2" type="ORF">DKC05_02725</name>
    <name evidence="4" type="ORF">DMW51_00095</name>
</gene>
<reference evidence="4" key="6">
    <citation type="submission" date="2018-06" db="EMBL/GenBank/DDBJ databases">
        <authorList>
            <person name="Martins R.C."/>
            <person name="Perdigao-Neto L.V."/>
            <person name="Costa S.F."/>
            <person name="Levin A.S.S."/>
        </authorList>
    </citation>
    <scope>NUCLEOTIDE SEQUENCE</scope>
    <source>
        <strain evidence="4">1283</strain>
    </source>
</reference>
<dbReference type="Pfam" id="PF24832">
    <property type="entry name" value="DUF7716"/>
    <property type="match status" value="1"/>
</dbReference>
<evidence type="ECO:0000313" key="6">
    <source>
        <dbReference type="Proteomes" id="UP000245399"/>
    </source>
</evidence>